<dbReference type="Proteomes" id="UP000694844">
    <property type="component" value="Chromosome 6"/>
</dbReference>
<dbReference type="AlphaFoldDB" id="A0A8B8A8Q2"/>
<sequence length="264" mass="28119">MFKYLGVFCVCFLLSGARGDFLDDLKHFGDQALHTALDTLSSDGVKTLVSSAVSAAGTALLSSLFGKRATAEEMSQALDMLKQDAETVRQILHTYGAHLQTAYDKIKDLSFLEQNAPEFLNDITRIKGQYNTALDKVVQNFLQKMSQLQHSRKRNLLDGFASAFQGTVEQLKQTFGGVADLLHGSGSGLLTQLTQHLSGATGNLATQLSGLKETAAQLLATGQETLQGAHEAGATAVDQLHSGLTGAGSQLIDQLLHPAGTEGK</sequence>
<evidence type="ECO:0000256" key="1">
    <source>
        <dbReference type="SAM" id="SignalP"/>
    </source>
</evidence>
<evidence type="ECO:0000313" key="2">
    <source>
        <dbReference type="Proteomes" id="UP000694844"/>
    </source>
</evidence>
<name>A0A8B8A8Q2_CRAVI</name>
<accession>A0A8B8A8Q2</accession>
<dbReference type="GeneID" id="111100360"/>
<dbReference type="KEGG" id="cvn:111100360"/>
<dbReference type="RefSeq" id="XP_022287837.1">
    <property type="nucleotide sequence ID" value="XM_022432129.1"/>
</dbReference>
<gene>
    <name evidence="3" type="primary">LOC111100360</name>
</gene>
<keyword evidence="1" id="KW-0732">Signal</keyword>
<keyword evidence="2" id="KW-1185">Reference proteome</keyword>
<reference evidence="3" key="1">
    <citation type="submission" date="2025-08" db="UniProtKB">
        <authorList>
            <consortium name="RefSeq"/>
        </authorList>
    </citation>
    <scope>IDENTIFICATION</scope>
    <source>
        <tissue evidence="3">Whole sample</tissue>
    </source>
</reference>
<evidence type="ECO:0000313" key="3">
    <source>
        <dbReference type="RefSeq" id="XP_022287837.1"/>
    </source>
</evidence>
<protein>
    <submittedName>
        <fullName evidence="3">Uncharacterized protein LOC111100360</fullName>
    </submittedName>
</protein>
<organism evidence="2 3">
    <name type="scientific">Crassostrea virginica</name>
    <name type="common">Eastern oyster</name>
    <dbReference type="NCBI Taxonomy" id="6565"/>
    <lineage>
        <taxon>Eukaryota</taxon>
        <taxon>Metazoa</taxon>
        <taxon>Spiralia</taxon>
        <taxon>Lophotrochozoa</taxon>
        <taxon>Mollusca</taxon>
        <taxon>Bivalvia</taxon>
        <taxon>Autobranchia</taxon>
        <taxon>Pteriomorphia</taxon>
        <taxon>Ostreida</taxon>
        <taxon>Ostreoidea</taxon>
        <taxon>Ostreidae</taxon>
        <taxon>Crassostrea</taxon>
    </lineage>
</organism>
<dbReference type="OrthoDB" id="6122974at2759"/>
<feature type="signal peptide" evidence="1">
    <location>
        <begin position="1"/>
        <end position="19"/>
    </location>
</feature>
<feature type="chain" id="PRO_5034380917" evidence="1">
    <location>
        <begin position="20"/>
        <end position="264"/>
    </location>
</feature>
<proteinExistence type="predicted"/>